<sequence length="116" mass="12509">MADPSKILARVRACGANILLDGMRLEIVNPSRLPEGASAFIRQNAKAIAAFLDSEAEFEERAAIMQFDGGLTRPAAEYLTKLLLSSPPAGADRADWSWFVSEAAKAIDHAIPRRAA</sequence>
<keyword evidence="2" id="KW-1185">Reference proteome</keyword>
<accession>A0A432UZ54</accession>
<dbReference type="Proteomes" id="UP000281647">
    <property type="component" value="Unassembled WGS sequence"/>
</dbReference>
<gene>
    <name evidence="1" type="ORF">EET67_24795</name>
</gene>
<dbReference type="AlphaFoldDB" id="A0A432UZ54"/>
<reference evidence="1 2" key="1">
    <citation type="submission" date="2018-11" db="EMBL/GenBank/DDBJ databases">
        <title>Pseudaminobacter arsenicus sp. nov., an arsenic-resistant bacterium isolated from arsenic-rich aquifers.</title>
        <authorList>
            <person name="Mu Y."/>
        </authorList>
    </citation>
    <scope>NUCLEOTIDE SEQUENCE [LARGE SCALE GENOMIC DNA]</scope>
    <source>
        <strain evidence="1 2">CB3</strain>
    </source>
</reference>
<dbReference type="EMBL" id="RKST01000066">
    <property type="protein sequence ID" value="RUM95171.1"/>
    <property type="molecule type" value="Genomic_DNA"/>
</dbReference>
<evidence type="ECO:0000313" key="2">
    <source>
        <dbReference type="Proteomes" id="UP000281647"/>
    </source>
</evidence>
<evidence type="ECO:0008006" key="3">
    <source>
        <dbReference type="Google" id="ProtNLM"/>
    </source>
</evidence>
<organism evidence="1 2">
    <name type="scientific">Borborobacter arsenicus</name>
    <dbReference type="NCBI Taxonomy" id="1851146"/>
    <lineage>
        <taxon>Bacteria</taxon>
        <taxon>Pseudomonadati</taxon>
        <taxon>Pseudomonadota</taxon>
        <taxon>Alphaproteobacteria</taxon>
        <taxon>Hyphomicrobiales</taxon>
        <taxon>Phyllobacteriaceae</taxon>
        <taxon>Borborobacter</taxon>
    </lineage>
</organism>
<proteinExistence type="predicted"/>
<protein>
    <recommendedName>
        <fullName evidence="3">TubC N-terminal docking domain-containing protein</fullName>
    </recommendedName>
</protein>
<name>A0A432UZ54_9HYPH</name>
<evidence type="ECO:0000313" key="1">
    <source>
        <dbReference type="EMBL" id="RUM95171.1"/>
    </source>
</evidence>
<dbReference type="RefSeq" id="WP_210211171.1">
    <property type="nucleotide sequence ID" value="NZ_RKST01000066.1"/>
</dbReference>
<comment type="caution">
    <text evidence="1">The sequence shown here is derived from an EMBL/GenBank/DDBJ whole genome shotgun (WGS) entry which is preliminary data.</text>
</comment>